<keyword evidence="4" id="KW-1185">Reference proteome</keyword>
<feature type="compositionally biased region" description="Basic residues" evidence="2">
    <location>
        <begin position="490"/>
        <end position="511"/>
    </location>
</feature>
<feature type="compositionally biased region" description="Low complexity" evidence="2">
    <location>
        <begin position="205"/>
        <end position="222"/>
    </location>
</feature>
<evidence type="ECO:0000256" key="1">
    <source>
        <dbReference type="SAM" id="Coils"/>
    </source>
</evidence>
<comment type="caution">
    <text evidence="3">The sequence shown here is derived from an EMBL/GenBank/DDBJ whole genome shotgun (WGS) entry which is preliminary data.</text>
</comment>
<feature type="compositionally biased region" description="Gly residues" evidence="2">
    <location>
        <begin position="616"/>
        <end position="634"/>
    </location>
</feature>
<protein>
    <submittedName>
        <fullName evidence="3">Uncharacterized protein</fullName>
    </submittedName>
</protein>
<feature type="compositionally biased region" description="Low complexity" evidence="2">
    <location>
        <begin position="635"/>
        <end position="647"/>
    </location>
</feature>
<feature type="region of interest" description="Disordered" evidence="2">
    <location>
        <begin position="393"/>
        <end position="647"/>
    </location>
</feature>
<reference evidence="3" key="1">
    <citation type="submission" date="2023-10" db="EMBL/GenBank/DDBJ databases">
        <authorList>
            <person name="Chen Y."/>
            <person name="Shah S."/>
            <person name="Dougan E. K."/>
            <person name="Thang M."/>
            <person name="Chan C."/>
        </authorList>
    </citation>
    <scope>NUCLEOTIDE SEQUENCE [LARGE SCALE GENOMIC DNA]</scope>
</reference>
<keyword evidence="1" id="KW-0175">Coiled coil</keyword>
<dbReference type="Proteomes" id="UP001189429">
    <property type="component" value="Unassembled WGS sequence"/>
</dbReference>
<feature type="compositionally biased region" description="Low complexity" evidence="2">
    <location>
        <begin position="229"/>
        <end position="278"/>
    </location>
</feature>
<feature type="compositionally biased region" description="Low complexity" evidence="2">
    <location>
        <begin position="396"/>
        <end position="411"/>
    </location>
</feature>
<organism evidence="3 4">
    <name type="scientific">Prorocentrum cordatum</name>
    <dbReference type="NCBI Taxonomy" id="2364126"/>
    <lineage>
        <taxon>Eukaryota</taxon>
        <taxon>Sar</taxon>
        <taxon>Alveolata</taxon>
        <taxon>Dinophyceae</taxon>
        <taxon>Prorocentrales</taxon>
        <taxon>Prorocentraceae</taxon>
        <taxon>Prorocentrum</taxon>
    </lineage>
</organism>
<feature type="compositionally biased region" description="Low complexity" evidence="2">
    <location>
        <begin position="455"/>
        <end position="471"/>
    </location>
</feature>
<feature type="region of interest" description="Disordered" evidence="2">
    <location>
        <begin position="205"/>
        <end position="286"/>
    </location>
</feature>
<sequence>MQRLEQRVVDSQKDCQKMVHKIRGELAGSEDRLSKSVSRLSDAFTGLVNGKLSEERLRELSWQAAVCQLPVWLHQMGAADEQSEESLQAFFGRIRDDLDSERGARSRDFATLQGMLQRQTAQLHEGHQRVSDQLQELDQQFIQLLDRQLEGLEQRLAGQLMHLDQELAVQVERARQGLEVRLEALAHEAAPPAAAALADAPAALGPQAAAPTPQAAPPSLAAVPPPPAAAAAPPRAAAAASPRVASPRGAAAPRVPEATAGAARLPRAARPEAEAAPPGEGGSVGDGALATRCAQVEQAVDEIRSMLGGVGEQLGACLHDVAVLRGDWAPRMASDLEEAVGLCLERIEAKGAELQEQLDRLYPPVVFEGGQHAKVSEARLYSMDRRLRHLEEGCARSQSWPPSQRSPGRPSHGQPGAAPWGAPDLQLTSSIGIAGAGAAALGPPDLDRRRRGDARPTGATALPPGAPPGRRALPREGSQQPQAGPLLAGRARRGRPRGAARRPRQLRRRARERAGAAAGLARQQACTGLRGAALGRGPEASLLARERGRRRSRAPAQCCGGPQRAAAAGIHGGEAGAGEQREGEAASRRGAGGRADGRRGFPHGEAARSQSPAGLGHPGRWGLRPGGARGGESRGQGASAAESEPCP</sequence>
<proteinExistence type="predicted"/>
<evidence type="ECO:0000256" key="2">
    <source>
        <dbReference type="SAM" id="MobiDB-lite"/>
    </source>
</evidence>
<feature type="compositionally biased region" description="Basic and acidic residues" evidence="2">
    <location>
        <begin position="445"/>
        <end position="454"/>
    </location>
</feature>
<name>A0ABN9SNW3_9DINO</name>
<gene>
    <name evidence="3" type="ORF">PCOR1329_LOCUS31186</name>
</gene>
<evidence type="ECO:0000313" key="3">
    <source>
        <dbReference type="EMBL" id="CAK0833496.1"/>
    </source>
</evidence>
<evidence type="ECO:0000313" key="4">
    <source>
        <dbReference type="Proteomes" id="UP001189429"/>
    </source>
</evidence>
<dbReference type="EMBL" id="CAUYUJ010012224">
    <property type="protein sequence ID" value="CAK0833496.1"/>
    <property type="molecule type" value="Genomic_DNA"/>
</dbReference>
<accession>A0ABN9SNW3</accession>
<feature type="coiled-coil region" evidence="1">
    <location>
        <begin position="127"/>
        <end position="188"/>
    </location>
</feature>
<feature type="compositionally biased region" description="Low complexity" evidence="2">
    <location>
        <begin position="515"/>
        <end position="525"/>
    </location>
</feature>
<feature type="compositionally biased region" description="Low complexity" evidence="2">
    <location>
        <begin position="431"/>
        <end position="444"/>
    </location>
</feature>